<keyword evidence="2" id="KW-1185">Reference proteome</keyword>
<organism evidence="1 2">
    <name type="scientific">Orbilia brochopaga</name>
    <dbReference type="NCBI Taxonomy" id="3140254"/>
    <lineage>
        <taxon>Eukaryota</taxon>
        <taxon>Fungi</taxon>
        <taxon>Dikarya</taxon>
        <taxon>Ascomycota</taxon>
        <taxon>Pezizomycotina</taxon>
        <taxon>Orbiliomycetes</taxon>
        <taxon>Orbiliales</taxon>
        <taxon>Orbiliaceae</taxon>
        <taxon>Orbilia</taxon>
    </lineage>
</organism>
<comment type="caution">
    <text evidence="1">The sequence shown here is derived from an EMBL/GenBank/DDBJ whole genome shotgun (WGS) entry which is preliminary data.</text>
</comment>
<proteinExistence type="predicted"/>
<evidence type="ECO:0000313" key="2">
    <source>
        <dbReference type="Proteomes" id="UP001375240"/>
    </source>
</evidence>
<reference evidence="1 2" key="1">
    <citation type="submission" date="2019-10" db="EMBL/GenBank/DDBJ databases">
        <authorList>
            <person name="Palmer J.M."/>
        </authorList>
    </citation>
    <scope>NUCLEOTIDE SEQUENCE [LARGE SCALE GENOMIC DNA]</scope>
    <source>
        <strain evidence="1 2">TWF696</strain>
    </source>
</reference>
<evidence type="ECO:0000313" key="1">
    <source>
        <dbReference type="EMBL" id="KAK6336190.1"/>
    </source>
</evidence>
<sequence length="208" mass="22771">MGASKVLLPPPYSLGASTSEYDLARGKLGRVVLDTNLLAPLLEPPGISAWLAKMLDGCLEKAVIRQSLTEYFSSPVAMRAADYDEVTKKLRKMGIKVLPGPLTTDRAGRIASEILQARYDSILAKKLRSKTLQDPLEATRKEWRKVITSSKVDVDLASEAFCKGFAFLTADNNFACSFAPELDERKMATHVVPNSWLKPPTMPIGSTS</sequence>
<dbReference type="Proteomes" id="UP001375240">
    <property type="component" value="Unassembled WGS sequence"/>
</dbReference>
<protein>
    <recommendedName>
        <fullName evidence="3">PIN domain-containing protein</fullName>
    </recommendedName>
</protein>
<name>A0AAV9UA43_9PEZI</name>
<gene>
    <name evidence="1" type="ORF">TWF696_001753</name>
</gene>
<dbReference type="AlphaFoldDB" id="A0AAV9UA43"/>
<dbReference type="EMBL" id="JAVHNQ010000011">
    <property type="protein sequence ID" value="KAK6336190.1"/>
    <property type="molecule type" value="Genomic_DNA"/>
</dbReference>
<evidence type="ECO:0008006" key="3">
    <source>
        <dbReference type="Google" id="ProtNLM"/>
    </source>
</evidence>
<accession>A0AAV9UA43</accession>